<keyword evidence="1" id="KW-0378">Hydrolase</keyword>
<keyword evidence="1" id="KW-0269">Exonuclease</keyword>
<dbReference type="Proteomes" id="UP000017660">
    <property type="component" value="Segment"/>
</dbReference>
<accession>U5Q0B7</accession>
<name>U5Q0B7_9CAUD</name>
<evidence type="ECO:0000313" key="1">
    <source>
        <dbReference type="EMBL" id="AGY48318.1"/>
    </source>
</evidence>
<dbReference type="EMBL" id="KF669661">
    <property type="protein sequence ID" value="AGY48318.1"/>
    <property type="molecule type" value="Genomic_DNA"/>
</dbReference>
<reference evidence="1 2" key="1">
    <citation type="journal article" date="2013" name="Genome Announc.">
        <title>Complete Genome of Bacillus megaterium Siphophage Slash.</title>
        <authorList>
            <person name="Decrescenzo A.J."/>
            <person name="Ritter M.A."/>
            <person name="Chamakura K.R."/>
            <person name="Kuty Everett G.F."/>
        </authorList>
    </citation>
    <scope>NUCLEOTIDE SEQUENCE [LARGE SCALE GENOMIC DNA]</scope>
</reference>
<organism evidence="1 2">
    <name type="scientific">Bacillus phage Slash</name>
    <dbReference type="NCBI Taxonomy" id="1406790"/>
    <lineage>
        <taxon>Viruses</taxon>
        <taxon>Duplodnaviria</taxon>
        <taxon>Heunggongvirae</taxon>
        <taxon>Uroviricota</taxon>
        <taxon>Caudoviricetes</taxon>
        <taxon>Slashvirus</taxon>
        <taxon>Slashvirus slash</taxon>
    </lineage>
</organism>
<dbReference type="GeneID" id="18989619"/>
<proteinExistence type="predicted"/>
<gene>
    <name evidence="1" type="ORF">Slash_29</name>
</gene>
<keyword evidence="2" id="KW-1185">Reference proteome</keyword>
<dbReference type="OrthoDB" id="29860at10239"/>
<dbReference type="InterPro" id="IPR029052">
    <property type="entry name" value="Metallo-depent_PP-like"/>
</dbReference>
<dbReference type="GO" id="GO:0004527">
    <property type="term" value="F:exonuclease activity"/>
    <property type="evidence" value="ECO:0007669"/>
    <property type="project" value="UniProtKB-KW"/>
</dbReference>
<protein>
    <submittedName>
        <fullName evidence="1">DNA repair exonuclease</fullName>
    </submittedName>
</protein>
<keyword evidence="1" id="KW-0540">Nuclease</keyword>
<dbReference type="RefSeq" id="YP_008771931.1">
    <property type="nucleotide sequence ID" value="NC_022774.1"/>
</dbReference>
<dbReference type="SUPFAM" id="SSF56300">
    <property type="entry name" value="Metallo-dependent phosphatases"/>
    <property type="match status" value="1"/>
</dbReference>
<sequence length="257" mass="28910">MMNYKRIELKGKIKHLDVMLFSDWHVGSSGCDESLIDKLIAHALKNQETTRIIINGDLLENATRYSVGSGVYEQTMSPQQQLDYAVKKLKPVAHLIDGFIVGNHTERTKKEVGIDLGKVFSDMLGIEYLGYRAVVHYSINKNSYPIMLWHGAGSGSTTAAIERRLGTMDKVCPDAMVYVISHFHKPLHFQKNVYRVDKFNHKLRLENIHYICTNTALMTHGYADMAGFSVGTTSQPIVRLGGKAAKKEVKVKWIEGV</sequence>
<evidence type="ECO:0000313" key="2">
    <source>
        <dbReference type="Proteomes" id="UP000017660"/>
    </source>
</evidence>
<dbReference type="KEGG" id="vg:18989619"/>